<dbReference type="Proteomes" id="UP000316624">
    <property type="component" value="Unassembled WGS sequence"/>
</dbReference>
<reference evidence="1 2" key="1">
    <citation type="journal article" date="2015" name="Stand. Genomic Sci.">
        <title>Genomic Encyclopedia of Bacterial and Archaeal Type Strains, Phase III: the genomes of soil and plant-associated and newly described type strains.</title>
        <authorList>
            <person name="Whitman W.B."/>
            <person name="Woyke T."/>
            <person name="Klenk H.P."/>
            <person name="Zhou Y."/>
            <person name="Lilburn T.G."/>
            <person name="Beck B.J."/>
            <person name="De Vos P."/>
            <person name="Vandamme P."/>
            <person name="Eisen J.A."/>
            <person name="Garrity G."/>
            <person name="Hugenholtz P."/>
            <person name="Kyrpides N.C."/>
        </authorList>
    </citation>
    <scope>NUCLEOTIDE SEQUENCE [LARGE SCALE GENOMIC DNA]</scope>
    <source>
        <strain evidence="1 2">CGMCC 1.7748</strain>
    </source>
</reference>
<accession>A0A562K400</accession>
<evidence type="ECO:0000313" key="2">
    <source>
        <dbReference type="Proteomes" id="UP000316624"/>
    </source>
</evidence>
<dbReference type="RefSeq" id="WP_221442133.1">
    <property type="nucleotide sequence ID" value="NZ_JACIIY010000027.1"/>
</dbReference>
<gene>
    <name evidence="1" type="ORF">IQ35_03631</name>
</gene>
<sequence length="147" mass="16238">MGAADSRDITLNISEPLFRLTTEGIRLHSNETLHHQTLSNLIDHRSSRTEKIGSHDTRTLKEHLTSIPSDGTIRIRLNISRTSATSLDEVKDLLSRQLDSKLTVADALSFLLFDYVVEQKAAQVMGKLDLSGPDPFGRNGFANGHSS</sequence>
<protein>
    <submittedName>
        <fullName evidence="1">Uncharacterized protein</fullName>
    </submittedName>
</protein>
<comment type="caution">
    <text evidence="1">The sequence shown here is derived from an EMBL/GenBank/DDBJ whole genome shotgun (WGS) entry which is preliminary data.</text>
</comment>
<name>A0A562K400_SPHWJ</name>
<keyword evidence="2" id="KW-1185">Reference proteome</keyword>
<proteinExistence type="predicted"/>
<evidence type="ECO:0000313" key="1">
    <source>
        <dbReference type="EMBL" id="TWH90158.1"/>
    </source>
</evidence>
<dbReference type="EMBL" id="VLKK01000024">
    <property type="protein sequence ID" value="TWH90158.1"/>
    <property type="molecule type" value="Genomic_DNA"/>
</dbReference>
<dbReference type="AlphaFoldDB" id="A0A562K400"/>
<organism evidence="1 2">
    <name type="scientific">Sphingobium wenxiniae (strain DSM 21828 / CGMCC 1.7748 / JZ-1)</name>
    <dbReference type="NCBI Taxonomy" id="595605"/>
    <lineage>
        <taxon>Bacteria</taxon>
        <taxon>Pseudomonadati</taxon>
        <taxon>Pseudomonadota</taxon>
        <taxon>Alphaproteobacteria</taxon>
        <taxon>Sphingomonadales</taxon>
        <taxon>Sphingomonadaceae</taxon>
        <taxon>Sphingobium</taxon>
    </lineage>
</organism>